<feature type="transmembrane region" description="Helical" evidence="14">
    <location>
        <begin position="237"/>
        <end position="256"/>
    </location>
</feature>
<evidence type="ECO:0000256" key="4">
    <source>
        <dbReference type="ARBA" id="ARBA00011233"/>
    </source>
</evidence>
<comment type="similarity">
    <text evidence="3">Belongs to the multicopper oxidase family.</text>
</comment>
<feature type="binding site" description="type 1 copper site" evidence="12">
    <location>
        <position position="764"/>
    </location>
    <ligand>
        <name>Cu cation</name>
        <dbReference type="ChEBI" id="CHEBI:23378"/>
        <label>1</label>
    </ligand>
</feature>
<keyword evidence="9" id="KW-0560">Oxidoreductase</keyword>
<evidence type="ECO:0000256" key="12">
    <source>
        <dbReference type="PIRSR" id="PIRSR601287-1"/>
    </source>
</evidence>
<feature type="transmembrane region" description="Helical" evidence="14">
    <location>
        <begin position="101"/>
        <end position="119"/>
    </location>
</feature>
<comment type="cofactor">
    <cofactor evidence="1 12">
        <name>Cu(+)</name>
        <dbReference type="ChEBI" id="CHEBI:49552"/>
    </cofactor>
</comment>
<organism evidence="17">
    <name type="scientific">Cellulosimicrobium sp. ES-005</name>
    <dbReference type="NCBI Taxonomy" id="3163031"/>
    <lineage>
        <taxon>Bacteria</taxon>
        <taxon>Bacillati</taxon>
        <taxon>Actinomycetota</taxon>
        <taxon>Actinomycetes</taxon>
        <taxon>Micrococcales</taxon>
        <taxon>Promicromonosporaceae</taxon>
        <taxon>Cellulosimicrobium</taxon>
    </lineage>
</organism>
<dbReference type="Gene3D" id="2.60.40.420">
    <property type="entry name" value="Cupredoxins - blue copper proteins"/>
    <property type="match status" value="3"/>
</dbReference>
<protein>
    <recommendedName>
        <fullName evidence="6">Copper-containing nitrite reductase</fullName>
        <ecNumber evidence="5">1.7.2.1</ecNumber>
    </recommendedName>
</protein>
<dbReference type="PANTHER" id="PTHR11709:SF394">
    <property type="entry name" value="FI03373P-RELATED"/>
    <property type="match status" value="1"/>
</dbReference>
<feature type="domain" description="EfeO-type cupredoxin-like" evidence="16">
    <location>
        <begin position="551"/>
        <end position="613"/>
    </location>
</feature>
<dbReference type="AlphaFoldDB" id="A0AAU8FZP4"/>
<dbReference type="InterPro" id="IPR001287">
    <property type="entry name" value="NO2-reductase_Cu"/>
</dbReference>
<feature type="transmembrane region" description="Helical" evidence="14">
    <location>
        <begin position="34"/>
        <end position="54"/>
    </location>
</feature>
<dbReference type="InterPro" id="IPR028096">
    <property type="entry name" value="EfeO_Cupredoxin"/>
</dbReference>
<dbReference type="InterPro" id="IPR011707">
    <property type="entry name" value="Cu-oxidase-like_N"/>
</dbReference>
<evidence type="ECO:0000256" key="11">
    <source>
        <dbReference type="ARBA" id="ARBA00049340"/>
    </source>
</evidence>
<keyword evidence="14" id="KW-0812">Transmembrane</keyword>
<feature type="transmembrane region" description="Helical" evidence="14">
    <location>
        <begin position="125"/>
        <end position="147"/>
    </location>
</feature>
<dbReference type="PRINTS" id="PR00695">
    <property type="entry name" value="CUNO2RDTASE"/>
</dbReference>
<dbReference type="PANTHER" id="PTHR11709">
    <property type="entry name" value="MULTI-COPPER OXIDASE"/>
    <property type="match status" value="1"/>
</dbReference>
<feature type="transmembrane region" description="Helical" evidence="14">
    <location>
        <begin position="395"/>
        <end position="416"/>
    </location>
</feature>
<evidence type="ECO:0000256" key="13">
    <source>
        <dbReference type="SAM" id="MobiDB-lite"/>
    </source>
</evidence>
<dbReference type="CDD" id="cd04208">
    <property type="entry name" value="CuRO_2_CuNIR"/>
    <property type="match status" value="1"/>
</dbReference>
<feature type="compositionally biased region" description="Low complexity" evidence="13">
    <location>
        <begin position="644"/>
        <end position="667"/>
    </location>
</feature>
<feature type="binding site" description="type 1 copper site" evidence="12">
    <location>
        <position position="817"/>
    </location>
    <ligand>
        <name>Cu cation</name>
        <dbReference type="ChEBI" id="CHEBI:23378"/>
        <label>1</label>
    </ligand>
</feature>
<keyword evidence="8" id="KW-0677">Repeat</keyword>
<accession>A0AAU8FZP4</accession>
<feature type="compositionally biased region" description="Low complexity" evidence="13">
    <location>
        <begin position="466"/>
        <end position="478"/>
    </location>
</feature>
<feature type="compositionally biased region" description="Basic and acidic residues" evidence="13">
    <location>
        <begin position="480"/>
        <end position="490"/>
    </location>
</feature>
<evidence type="ECO:0000256" key="2">
    <source>
        <dbReference type="ARBA" id="ARBA00001973"/>
    </source>
</evidence>
<keyword evidence="10 12" id="KW-0186">Copper</keyword>
<proteinExistence type="inferred from homology"/>
<dbReference type="InterPro" id="IPR045087">
    <property type="entry name" value="Cu-oxidase_fam"/>
</dbReference>
<keyword evidence="14" id="KW-0472">Membrane</keyword>
<evidence type="ECO:0000259" key="16">
    <source>
        <dbReference type="Pfam" id="PF13473"/>
    </source>
</evidence>
<evidence type="ECO:0000256" key="7">
    <source>
        <dbReference type="ARBA" id="ARBA00022723"/>
    </source>
</evidence>
<feature type="region of interest" description="Disordered" evidence="13">
    <location>
        <begin position="427"/>
        <end position="490"/>
    </location>
</feature>
<feature type="transmembrane region" description="Helical" evidence="14">
    <location>
        <begin position="331"/>
        <end position="356"/>
    </location>
</feature>
<feature type="binding site" description="type 1 copper site" evidence="12">
    <location>
        <position position="812"/>
    </location>
    <ligand>
        <name>Cu cation</name>
        <dbReference type="ChEBI" id="CHEBI:23378"/>
        <label>1</label>
    </ligand>
</feature>
<dbReference type="GO" id="GO:0005507">
    <property type="term" value="F:copper ion binding"/>
    <property type="evidence" value="ECO:0007669"/>
    <property type="project" value="InterPro"/>
</dbReference>
<comment type="catalytic activity">
    <reaction evidence="11">
        <text>nitric oxide + Fe(III)-[cytochrome c] + H2O = Fe(II)-[cytochrome c] + nitrite + 2 H(+)</text>
        <dbReference type="Rhea" id="RHEA:15233"/>
        <dbReference type="Rhea" id="RHEA-COMP:10350"/>
        <dbReference type="Rhea" id="RHEA-COMP:14399"/>
        <dbReference type="ChEBI" id="CHEBI:15377"/>
        <dbReference type="ChEBI" id="CHEBI:15378"/>
        <dbReference type="ChEBI" id="CHEBI:16301"/>
        <dbReference type="ChEBI" id="CHEBI:16480"/>
        <dbReference type="ChEBI" id="CHEBI:29033"/>
        <dbReference type="ChEBI" id="CHEBI:29034"/>
        <dbReference type="EC" id="1.7.2.1"/>
    </reaction>
</comment>
<evidence type="ECO:0000256" key="1">
    <source>
        <dbReference type="ARBA" id="ARBA00001960"/>
    </source>
</evidence>
<gene>
    <name evidence="17" type="ORF">ABRQ22_20520</name>
</gene>
<evidence type="ECO:0000256" key="6">
    <source>
        <dbReference type="ARBA" id="ARBA00017290"/>
    </source>
</evidence>
<feature type="binding site" description="type 1 copper site" evidence="12">
    <location>
        <position position="803"/>
    </location>
    <ligand>
        <name>Cu cation</name>
        <dbReference type="ChEBI" id="CHEBI:23378"/>
        <label>1</label>
    </ligand>
</feature>
<evidence type="ECO:0000313" key="17">
    <source>
        <dbReference type="EMBL" id="XCH29916.1"/>
    </source>
</evidence>
<sequence>MTVPASPERPSLLTARPAGPLPGTQKVGGTGRNLWLHALVLGWFVAEAVLVVVHRFVPDALWLMVHVLMLGAVSTAILVWSQHFADTMLRRRAPGGRPLHVARLAAHTVGALLVVAGLLTDVWSLVVAGGVLVGTGAVTHATVLVLQGRGALPSRFGRLVRYYVVAAACLPVGVTLGVLLARGGAGTEAYGRLYVAHVTLNVLGWVGLTVLGTLVLLWPTVLRTRIEPDADVAARRALPVLTAGILLVVAACAVGWRPLGAAGATVVLGGTVTVGRHLAAQGRAAQRGAWGFAAWSLAASVVWFAGSVAAFGARVATAPSWADAQDAIGGLLLPFVVGFAAQVLLGALTYLVPVVLGGGPARRRRTEAVVGAGGAYRVLVANGGLALYLLPLPSWVRVGLSLVVFATFLAFLVLALRAVVVSRGGPVPAGETVPRGRPDPAGETVQRPEASRPTAVPSPAQPPGPGAASPAADAPASGTRRGEAARAVAARRDAQARRPLAGAVTAAVATLALAVVGGVAADPVAAGVGSRVVGGGAVAGTGGAGVPVAATGRTTTVQVDAVDMRFVPDTISVPAGDRLVIELTNADDDVHDLVLADGATTGRVAPGATATLDAGVVSRDLDGWCSVAGHRLMGMTLTVEVTGGAALADPPGPEEAPAAEGAHAGHGTSPGTDSLGVVDADLLGGPGDGFVARDATLAPAETDPSGGPVVHRRTLTVTEAAQEVAPGVEQTVWTFGGTAPGPVLRGKVGDVFEITLVNDGTIGHSIDFHAGALAPDEPMRTIAPGESLTYRFTATRAGIWMYHCSTMPMSLHIANGMFGAVIVDPPDLAPVDREYVVVQSELYLGAQGASADDAKVAAAEPDLLTFNGYANQYRYDPLGARVGERVRVWVLDAGPNRPSAFHVVGGQFDTVYHEGAYALPPGTSGGSQVLGLLPAQGGFVELTFPEAGTYPFVTHAMSDAERGASGAFAVTP</sequence>
<dbReference type="RefSeq" id="WP_353708009.1">
    <property type="nucleotide sequence ID" value="NZ_CP159290.1"/>
</dbReference>
<dbReference type="Pfam" id="PF07732">
    <property type="entry name" value="Cu-oxidase_3"/>
    <property type="match status" value="1"/>
</dbReference>
<keyword evidence="14" id="KW-1133">Transmembrane helix</keyword>
<dbReference type="CDD" id="cd11020">
    <property type="entry name" value="CuRO_1_CuNIR"/>
    <property type="match status" value="1"/>
</dbReference>
<comment type="subunit">
    <text evidence="4">Homotrimer.</text>
</comment>
<feature type="transmembrane region" description="Helical" evidence="14">
    <location>
        <begin position="159"/>
        <end position="181"/>
    </location>
</feature>
<feature type="domain" description="Plastocyanin-like" evidence="15">
    <location>
        <begin position="717"/>
        <end position="826"/>
    </location>
</feature>
<feature type="transmembrane region" description="Helical" evidence="14">
    <location>
        <begin position="262"/>
        <end position="280"/>
    </location>
</feature>
<feature type="region of interest" description="Disordered" evidence="13">
    <location>
        <begin position="644"/>
        <end position="674"/>
    </location>
</feature>
<feature type="binding site" description="type 1 copper site" evidence="12">
    <location>
        <position position="804"/>
    </location>
    <ligand>
        <name>Cu cation</name>
        <dbReference type="ChEBI" id="CHEBI:23378"/>
        <label>1</label>
    </ligand>
</feature>
<keyword evidence="7 12" id="KW-0479">Metal-binding</keyword>
<dbReference type="EC" id="1.7.2.1" evidence="5"/>
<dbReference type="SUPFAM" id="SSF49503">
    <property type="entry name" value="Cupredoxins"/>
    <property type="match status" value="3"/>
</dbReference>
<evidence type="ECO:0000256" key="10">
    <source>
        <dbReference type="ARBA" id="ARBA00023008"/>
    </source>
</evidence>
<feature type="binding site" description="type 1 copper site" evidence="12">
    <location>
        <position position="769"/>
    </location>
    <ligand>
        <name>Cu cation</name>
        <dbReference type="ChEBI" id="CHEBI:23378"/>
        <label>1</label>
    </ligand>
</feature>
<evidence type="ECO:0000256" key="8">
    <source>
        <dbReference type="ARBA" id="ARBA00022737"/>
    </source>
</evidence>
<dbReference type="InterPro" id="IPR008972">
    <property type="entry name" value="Cupredoxin"/>
</dbReference>
<feature type="transmembrane region" description="Helical" evidence="14">
    <location>
        <begin position="60"/>
        <end position="80"/>
    </location>
</feature>
<dbReference type="Pfam" id="PF13473">
    <property type="entry name" value="Cupredoxin_1"/>
    <property type="match status" value="1"/>
</dbReference>
<evidence type="ECO:0000256" key="14">
    <source>
        <dbReference type="SAM" id="Phobius"/>
    </source>
</evidence>
<feature type="region of interest" description="Disordered" evidence="13">
    <location>
        <begin position="1"/>
        <end position="23"/>
    </location>
</feature>
<evidence type="ECO:0000259" key="15">
    <source>
        <dbReference type="Pfam" id="PF07732"/>
    </source>
</evidence>
<evidence type="ECO:0000256" key="5">
    <source>
        <dbReference type="ARBA" id="ARBA00011882"/>
    </source>
</evidence>
<feature type="transmembrane region" description="Helical" evidence="14">
    <location>
        <begin position="193"/>
        <end position="217"/>
    </location>
</feature>
<dbReference type="GO" id="GO:0050421">
    <property type="term" value="F:nitrite reductase (NO-forming) activity"/>
    <property type="evidence" value="ECO:0007669"/>
    <property type="project" value="UniProtKB-EC"/>
</dbReference>
<comment type="cofactor">
    <cofactor evidence="2 12">
        <name>Cu(2+)</name>
        <dbReference type="ChEBI" id="CHEBI:29036"/>
    </cofactor>
</comment>
<evidence type="ECO:0000256" key="3">
    <source>
        <dbReference type="ARBA" id="ARBA00010609"/>
    </source>
</evidence>
<reference evidence="17" key="1">
    <citation type="submission" date="2024-06" db="EMBL/GenBank/DDBJ databases">
        <title>Complete genome sequence of the cellulolytic actinobacterium, Cellulosimicrobium ES-005.</title>
        <authorList>
            <person name="Matthews C.T."/>
            <person name="Underwood K.D."/>
            <person name="Ghanchi K.M."/>
            <person name="Fields S.D."/>
            <person name="Gardner S.G."/>
        </authorList>
    </citation>
    <scope>NUCLEOTIDE SEQUENCE</scope>
    <source>
        <strain evidence="17">ES-005</strain>
    </source>
</reference>
<name>A0AAU8FZP4_9MICO</name>
<feature type="transmembrane region" description="Helical" evidence="14">
    <location>
        <begin position="368"/>
        <end position="389"/>
    </location>
</feature>
<dbReference type="EMBL" id="CP159290">
    <property type="protein sequence ID" value="XCH29916.1"/>
    <property type="molecule type" value="Genomic_DNA"/>
</dbReference>
<feature type="transmembrane region" description="Helical" evidence="14">
    <location>
        <begin position="292"/>
        <end position="311"/>
    </location>
</feature>
<feature type="binding site" description="type 1 copper site" evidence="12">
    <location>
        <position position="955"/>
    </location>
    <ligand>
        <name>Cu cation</name>
        <dbReference type="ChEBI" id="CHEBI:23378"/>
        <label>1</label>
    </ligand>
</feature>
<feature type="transmembrane region" description="Helical" evidence="14">
    <location>
        <begin position="500"/>
        <end position="521"/>
    </location>
</feature>
<evidence type="ECO:0000256" key="9">
    <source>
        <dbReference type="ARBA" id="ARBA00023002"/>
    </source>
</evidence>